<keyword evidence="3 5" id="KW-0808">Transferase</keyword>
<dbReference type="PANTHER" id="PTHR45947:SF3">
    <property type="entry name" value="SULFOQUINOVOSYL TRANSFERASE SQD2"/>
    <property type="match status" value="1"/>
</dbReference>
<reference evidence="6" key="1">
    <citation type="submission" date="2017-01" db="EMBL/GenBank/DDBJ databases">
        <authorList>
            <person name="Varghese N."/>
            <person name="Submissions S."/>
        </authorList>
    </citation>
    <scope>NUCLEOTIDE SEQUENCE [LARGE SCALE GENOMIC DNA]</scope>
    <source>
        <strain evidence="6">3bp</strain>
    </source>
</reference>
<evidence type="ECO:0000256" key="1">
    <source>
        <dbReference type="ARBA" id="ARBA00021292"/>
    </source>
</evidence>
<feature type="domain" description="Glycosyltransferase subfamily 4-like N-terminal" evidence="4">
    <location>
        <begin position="26"/>
        <end position="178"/>
    </location>
</feature>
<dbReference type="Proteomes" id="UP000186235">
    <property type="component" value="Unassembled WGS sequence"/>
</dbReference>
<evidence type="ECO:0000256" key="3">
    <source>
        <dbReference type="ARBA" id="ARBA00022679"/>
    </source>
</evidence>
<evidence type="ECO:0000256" key="2">
    <source>
        <dbReference type="ARBA" id="ARBA00022676"/>
    </source>
</evidence>
<name>A0A1N6RYD0_9MICO</name>
<dbReference type="RefSeq" id="WP_076404932.1">
    <property type="nucleotide sequence ID" value="NZ_FTMI01000003.1"/>
</dbReference>
<dbReference type="Pfam" id="PF13692">
    <property type="entry name" value="Glyco_trans_1_4"/>
    <property type="match status" value="1"/>
</dbReference>
<dbReference type="GO" id="GO:0016758">
    <property type="term" value="F:hexosyltransferase activity"/>
    <property type="evidence" value="ECO:0007669"/>
    <property type="project" value="TreeGrafter"/>
</dbReference>
<dbReference type="PANTHER" id="PTHR45947">
    <property type="entry name" value="SULFOQUINOVOSYL TRANSFERASE SQD2"/>
    <property type="match status" value="1"/>
</dbReference>
<dbReference type="Pfam" id="PF13439">
    <property type="entry name" value="Glyco_transf_4"/>
    <property type="match status" value="1"/>
</dbReference>
<proteinExistence type="predicted"/>
<organism evidence="5 6">
    <name type="scientific">Cellulosimicrobium aquatile</name>
    <dbReference type="NCBI Taxonomy" id="1612203"/>
    <lineage>
        <taxon>Bacteria</taxon>
        <taxon>Bacillati</taxon>
        <taxon>Actinomycetota</taxon>
        <taxon>Actinomycetes</taxon>
        <taxon>Micrococcales</taxon>
        <taxon>Promicromonosporaceae</taxon>
        <taxon>Cellulosimicrobium</taxon>
    </lineage>
</organism>
<dbReference type="AlphaFoldDB" id="A0A1N6RYD0"/>
<dbReference type="InterPro" id="IPR028098">
    <property type="entry name" value="Glyco_trans_4-like_N"/>
</dbReference>
<dbReference type="Gene3D" id="3.40.50.2000">
    <property type="entry name" value="Glycogen Phosphorylase B"/>
    <property type="match status" value="2"/>
</dbReference>
<evidence type="ECO:0000313" key="5">
    <source>
        <dbReference type="EMBL" id="SIQ33863.1"/>
    </source>
</evidence>
<dbReference type="EMBL" id="FTMI01000003">
    <property type="protein sequence ID" value="SIQ33863.1"/>
    <property type="molecule type" value="Genomic_DNA"/>
</dbReference>
<keyword evidence="2" id="KW-0328">Glycosyltransferase</keyword>
<sequence length="376" mass="40891">MTAPTSRRVVITQPYVPAYRERLLGLVVEGLAEVRVDTHVFYGGDVEQMRRRRERGDLVEPPWATEVPVRTVRVGRGGRHLLRRVVPPGWRDAVLVTEMQAGNLDALSAALRGRPYVTWGHGASYTSDEVGLAERWEAWLNRRARHVLTYTDAGRRHVVETARVPADRVTSFGNSTDTRTLRRERDALDAGAVDAYRAAVGLPTDARAALLLGALNEHKLPELVVQTARTVLRRDPAAWLLVAGDGPARGLFEGLAAETGRVVLLGQVDARGTARAAAVSRVLLNPGRVGLVAVDALVLGLPVLTSDAGRHAPEIEYLTEGSDLFTVPATPTDLADAWLRLTAQDRRPRTDGEVPSTEAAAERIVRAVHAVVMEAA</sequence>
<protein>
    <recommendedName>
        <fullName evidence="1">D-inositol 3-phosphate glycosyltransferase</fullName>
    </recommendedName>
</protein>
<accession>A0A1N6RYD0</accession>
<evidence type="ECO:0000313" key="6">
    <source>
        <dbReference type="Proteomes" id="UP000186235"/>
    </source>
</evidence>
<dbReference type="InterPro" id="IPR050194">
    <property type="entry name" value="Glycosyltransferase_grp1"/>
</dbReference>
<dbReference type="SUPFAM" id="SSF53756">
    <property type="entry name" value="UDP-Glycosyltransferase/glycogen phosphorylase"/>
    <property type="match status" value="1"/>
</dbReference>
<evidence type="ECO:0000259" key="4">
    <source>
        <dbReference type="Pfam" id="PF13439"/>
    </source>
</evidence>
<keyword evidence="6" id="KW-1185">Reference proteome</keyword>
<gene>
    <name evidence="5" type="ORF">SAMN05518682_2185</name>
</gene>